<dbReference type="Gene3D" id="3.30.750.24">
    <property type="entry name" value="STAS domain"/>
    <property type="match status" value="1"/>
</dbReference>
<keyword evidence="6" id="KW-1185">Reference proteome</keyword>
<dbReference type="Proteomes" id="UP001224812">
    <property type="component" value="Unassembled WGS sequence"/>
</dbReference>
<organism evidence="4 5">
    <name type="scientific">Phocoenobacter skyensis</name>
    <dbReference type="NCBI Taxonomy" id="97481"/>
    <lineage>
        <taxon>Bacteria</taxon>
        <taxon>Pseudomonadati</taxon>
        <taxon>Pseudomonadota</taxon>
        <taxon>Gammaproteobacteria</taxon>
        <taxon>Pasteurellales</taxon>
        <taxon>Pasteurellaceae</taxon>
        <taxon>Phocoenobacter</taxon>
    </lineage>
</organism>
<reference evidence="2 6" key="3">
    <citation type="journal article" date="2023" name="Front. Microbiol.">
        <title>Phylogeography and host specificity of Pasteurellaceae pathogenic to sea-farmed fish in the north-east Atlantic.</title>
        <authorList>
            <person name="Gulla S."/>
            <person name="Colquhoun D.J."/>
            <person name="Olsen A.B."/>
            <person name="Spilsberg B."/>
            <person name="Lagesen K."/>
            <person name="Aakesson C.P."/>
            <person name="Strom S."/>
            <person name="Manji F."/>
            <person name="Birkbeck T.H."/>
            <person name="Nilsen H.K."/>
        </authorList>
    </citation>
    <scope>NUCLEOTIDE SEQUENCE [LARGE SCALE GENOMIC DNA]</scope>
    <source>
        <strain evidence="2 6">VIO11850</strain>
    </source>
</reference>
<protein>
    <submittedName>
        <fullName evidence="4">Phospholipid transport system transporter-binding protein</fullName>
    </submittedName>
    <submittedName>
        <fullName evidence="2">STAS domain-containing protein</fullName>
    </submittedName>
</protein>
<dbReference type="InterPro" id="IPR002645">
    <property type="entry name" value="STAS_dom"/>
</dbReference>
<dbReference type="InterPro" id="IPR036513">
    <property type="entry name" value="STAS_dom_sf"/>
</dbReference>
<dbReference type="Pfam" id="PF01740">
    <property type="entry name" value="STAS"/>
    <property type="match status" value="1"/>
</dbReference>
<sequence>MKLPKPLRWNIQQDSDSLTVVLSGNLIRDTLSPIWEQRASFLTLTSEQSIYWDLGKISAIDSAGLTLLIELLHFYSKTNVNRVINVPDSIFDLAQLFDLQEWLDQFTE</sequence>
<evidence type="ECO:0000313" key="6">
    <source>
        <dbReference type="Proteomes" id="UP001224812"/>
    </source>
</evidence>
<evidence type="ECO:0000313" key="4">
    <source>
        <dbReference type="EMBL" id="SEM55662.1"/>
    </source>
</evidence>
<evidence type="ECO:0000313" key="2">
    <source>
        <dbReference type="EMBL" id="MDP8086194.1"/>
    </source>
</evidence>
<name>A0A1H7ZAU7_9PAST</name>
<dbReference type="PANTHER" id="PTHR35849:SF1">
    <property type="entry name" value="INTERMEMBRANE PHOSPHOLIPID TRANSPORT SYSTEM BINDING PROTEIN MLAB"/>
    <property type="match status" value="1"/>
</dbReference>
<dbReference type="SUPFAM" id="SSF52091">
    <property type="entry name" value="SpoIIaa-like"/>
    <property type="match status" value="1"/>
</dbReference>
<dbReference type="Proteomes" id="UP000198883">
    <property type="component" value="Unassembled WGS sequence"/>
</dbReference>
<evidence type="ECO:0000259" key="1">
    <source>
        <dbReference type="PROSITE" id="PS50801"/>
    </source>
</evidence>
<dbReference type="AlphaFoldDB" id="A0A1H7ZAU7"/>
<dbReference type="GeneID" id="83544952"/>
<reference evidence="3" key="4">
    <citation type="journal article" date="2023" name="Front. Microbiol.">
        <title>Phylogeography and host specificity of Pasteurellaceae pathogenic to sea-farmed fish in the north-east Atlantic.</title>
        <authorList>
            <person name="Gulla S."/>
            <person name="Colquhoun D.J."/>
            <person name="Olsen A.B."/>
            <person name="Spilsberg B."/>
            <person name="Lagesen K."/>
            <person name="Aakesson C.P."/>
            <person name="Strom S."/>
            <person name="Manji F."/>
            <person name="Birkbeck T.H."/>
            <person name="Nilsen H.K."/>
        </authorList>
    </citation>
    <scope>NUCLEOTIDE SEQUENCE</scope>
    <source>
        <strain evidence="3">98B1</strain>
    </source>
</reference>
<dbReference type="EMBL" id="FOBN01000024">
    <property type="protein sequence ID" value="SEM55662.1"/>
    <property type="molecule type" value="Genomic_DNA"/>
</dbReference>
<dbReference type="STRING" id="97481.SAMN05444853_1249"/>
<gene>
    <name evidence="2" type="ORF">QJT92_09720</name>
    <name evidence="3" type="ORF">QJU97_02510</name>
    <name evidence="4" type="ORF">SAMN05444853_1249</name>
</gene>
<dbReference type="EMBL" id="JASAYT010000005">
    <property type="protein sequence ID" value="MDP8174330.1"/>
    <property type="molecule type" value="Genomic_DNA"/>
</dbReference>
<evidence type="ECO:0000313" key="5">
    <source>
        <dbReference type="Proteomes" id="UP000198883"/>
    </source>
</evidence>
<dbReference type="RefSeq" id="WP_090922911.1">
    <property type="nucleotide sequence ID" value="NZ_CP016180.1"/>
</dbReference>
<evidence type="ECO:0000313" key="3">
    <source>
        <dbReference type="EMBL" id="MDP8174330.1"/>
    </source>
</evidence>
<dbReference type="Proteomes" id="UP001231736">
    <property type="component" value="Unassembled WGS sequence"/>
</dbReference>
<reference evidence="4" key="2">
    <citation type="submission" date="2016-10" db="EMBL/GenBank/DDBJ databases">
        <authorList>
            <person name="de Groot N.N."/>
        </authorList>
    </citation>
    <scope>NUCLEOTIDE SEQUENCE [LARGE SCALE GENOMIC DNA]</scope>
    <source>
        <strain evidence="4">DSM 24204</strain>
    </source>
</reference>
<accession>A0A1H7ZAU7</accession>
<dbReference type="EMBL" id="JASAVS010000025">
    <property type="protein sequence ID" value="MDP8086194.1"/>
    <property type="molecule type" value="Genomic_DNA"/>
</dbReference>
<dbReference type="OrthoDB" id="5687860at2"/>
<feature type="domain" description="STAS" evidence="1">
    <location>
        <begin position="7"/>
        <end position="108"/>
    </location>
</feature>
<dbReference type="InterPro" id="IPR052746">
    <property type="entry name" value="MlaB_ABC_Transporter"/>
</dbReference>
<dbReference type="PANTHER" id="PTHR35849">
    <property type="entry name" value="BLR2341 PROTEIN"/>
    <property type="match status" value="1"/>
</dbReference>
<proteinExistence type="predicted"/>
<reference evidence="5" key="1">
    <citation type="submission" date="2016-10" db="EMBL/GenBank/DDBJ databases">
        <authorList>
            <person name="Varghese N."/>
            <person name="Submissions S."/>
        </authorList>
    </citation>
    <scope>NUCLEOTIDE SEQUENCE [LARGE SCALE GENOMIC DNA]</scope>
    <source>
        <strain evidence="5">DSM 24204</strain>
    </source>
</reference>
<dbReference type="PROSITE" id="PS50801">
    <property type="entry name" value="STAS"/>
    <property type="match status" value="1"/>
</dbReference>